<organism evidence="4 5">
    <name type="scientific">Klebsiella michiganensis</name>
    <dbReference type="NCBI Taxonomy" id="1134687"/>
    <lineage>
        <taxon>Bacteria</taxon>
        <taxon>Pseudomonadati</taxon>
        <taxon>Pseudomonadota</taxon>
        <taxon>Gammaproteobacteria</taxon>
        <taxon>Enterobacterales</taxon>
        <taxon>Enterobacteriaceae</taxon>
        <taxon>Klebsiella/Raoultella group</taxon>
        <taxon>Klebsiella</taxon>
    </lineage>
</organism>
<dbReference type="SUPFAM" id="SSF53146">
    <property type="entry name" value="Nitrogenase accessory factor-like"/>
    <property type="match status" value="1"/>
</dbReference>
<gene>
    <name evidence="4" type="ORF">NCTC11685_05797</name>
</gene>
<evidence type="ECO:0000256" key="1">
    <source>
        <dbReference type="ARBA" id="ARBA00010285"/>
    </source>
</evidence>
<dbReference type="Pfam" id="PF02579">
    <property type="entry name" value="Nitro_FeMo-Co"/>
    <property type="match status" value="1"/>
</dbReference>
<dbReference type="AlphaFoldDB" id="A0A7H4PJC1"/>
<dbReference type="Proteomes" id="UP000254863">
    <property type="component" value="Unassembled WGS sequence"/>
</dbReference>
<protein>
    <submittedName>
        <fullName evidence="4">Nitrogenase FeMo-cofactor carrier protein NifX</fullName>
    </submittedName>
</protein>
<evidence type="ECO:0000313" key="5">
    <source>
        <dbReference type="Proteomes" id="UP000254863"/>
    </source>
</evidence>
<evidence type="ECO:0000256" key="2">
    <source>
        <dbReference type="ARBA" id="ARBA00023231"/>
    </source>
</evidence>
<dbReference type="InterPro" id="IPR034169">
    <property type="entry name" value="NifX-like"/>
</dbReference>
<evidence type="ECO:0000259" key="3">
    <source>
        <dbReference type="Pfam" id="PF02579"/>
    </source>
</evidence>
<comment type="similarity">
    <text evidence="1">Belongs to the NifX/NifY family.</text>
</comment>
<dbReference type="CDD" id="cd00853">
    <property type="entry name" value="NifX"/>
    <property type="match status" value="1"/>
</dbReference>
<dbReference type="Pfam" id="PF06988">
    <property type="entry name" value="NifT"/>
    <property type="match status" value="1"/>
</dbReference>
<dbReference type="InterPro" id="IPR009727">
    <property type="entry name" value="NifT"/>
</dbReference>
<proteinExistence type="inferred from homology"/>
<dbReference type="GO" id="GO:0009399">
    <property type="term" value="P:nitrogen fixation"/>
    <property type="evidence" value="ECO:0007669"/>
    <property type="project" value="InterPro"/>
</dbReference>
<name>A0A7H4PJC1_9ENTR</name>
<dbReference type="EMBL" id="UGMS01000003">
    <property type="protein sequence ID" value="STW78494.1"/>
    <property type="molecule type" value="Genomic_DNA"/>
</dbReference>
<keyword evidence="2" id="KW-0535">Nitrogen fixation</keyword>
<evidence type="ECO:0000313" key="4">
    <source>
        <dbReference type="EMBL" id="STW78494.1"/>
    </source>
</evidence>
<dbReference type="SUPFAM" id="SSF159203">
    <property type="entry name" value="NifT/FixU-like"/>
    <property type="match status" value="1"/>
</dbReference>
<dbReference type="Gene3D" id="3.30.420.130">
    <property type="entry name" value="Dinitrogenase iron-molybdenum cofactor biosynthesis domain"/>
    <property type="match status" value="1"/>
</dbReference>
<dbReference type="InterPro" id="IPR024044">
    <property type="entry name" value="NifT/FixU_barrel-like_dom_sf"/>
</dbReference>
<sequence>MPIVIFRERGADLYAYIAKQDLEARVLQIEHNDAERWGGAISLEGGRRYYVNPQPGRPRLSDKPARDARRVDIRSWRCPTTIPFSGACWRCFSPCRTCSRRKLSTGWRRSAARPLTPARLATLTQPQLAASFPSATAVMSPARWSRVMASLQGALPAHLRIVRPAQRTPQLLAAFCSQDGLMINGHFGQGRLFFIYAFDEQGGWLHDLRRYPSAPTQQEASEVRARLIEDCQLLFCQEIGGPAAARLIRHRIHPMKAQPGTTIQAQCEAINTLLAGRLPPWLAKRLNRDNPLEERVFLIPVLCLLPADPSGFFLRMDAFPTLRSGEYSVHGCSGLLDAPNPLAASLPATNNHASAIGHKALLTAIPCPIVGFVAKPTTLFL</sequence>
<dbReference type="InterPro" id="IPR003731">
    <property type="entry name" value="Di-Nase_FeMo-co_biosynth"/>
</dbReference>
<reference evidence="4 5" key="1">
    <citation type="submission" date="2018-06" db="EMBL/GenBank/DDBJ databases">
        <authorList>
            <consortium name="Pathogen Informatics"/>
            <person name="Doyle S."/>
        </authorList>
    </citation>
    <scope>NUCLEOTIDE SEQUENCE [LARGE SCALE GENOMIC DNA]</scope>
    <source>
        <strain evidence="4 5">NCTC11685</strain>
    </source>
</reference>
<dbReference type="Gene3D" id="2.40.50.240">
    <property type="entry name" value="NifT/FixU-like"/>
    <property type="match status" value="1"/>
</dbReference>
<dbReference type="InterPro" id="IPR036105">
    <property type="entry name" value="DiNase_FeMo-co_biosyn_sf"/>
</dbReference>
<accession>A0A7H4PJC1</accession>
<feature type="domain" description="Dinitrogenase iron-molybdenum cofactor biosynthesis" evidence="3">
    <location>
        <begin position="180"/>
        <end position="269"/>
    </location>
</feature>
<comment type="caution">
    <text evidence="4">The sequence shown here is derived from an EMBL/GenBank/DDBJ whole genome shotgun (WGS) entry which is preliminary data.</text>
</comment>